<evidence type="ECO:0000256" key="2">
    <source>
        <dbReference type="ARBA" id="ARBA00022723"/>
    </source>
</evidence>
<keyword evidence="4" id="KW-0378">Hydrolase</keyword>
<dbReference type="GO" id="GO:0003964">
    <property type="term" value="F:RNA-directed DNA polymerase activity"/>
    <property type="evidence" value="ECO:0007669"/>
    <property type="project" value="UniProtKB-KW"/>
</dbReference>
<keyword evidence="7" id="KW-0695">RNA-directed DNA polymerase</keyword>
<reference evidence="13" key="1">
    <citation type="submission" date="2021-03" db="EMBL/GenBank/DDBJ databases">
        <title>Draft genome sequence of rust myrtle Austropuccinia psidii MF-1, a brazilian biotype.</title>
        <authorList>
            <person name="Quecine M.C."/>
            <person name="Pachon D.M.R."/>
            <person name="Bonatelli M.L."/>
            <person name="Correr F.H."/>
            <person name="Franceschini L.M."/>
            <person name="Leite T.F."/>
            <person name="Margarido G.R.A."/>
            <person name="Almeida C.A."/>
            <person name="Ferrarezi J.A."/>
            <person name="Labate C.A."/>
        </authorList>
    </citation>
    <scope>NUCLEOTIDE SEQUENCE</scope>
    <source>
        <strain evidence="13">MF-1</strain>
    </source>
</reference>
<feature type="domain" description="Tf2-1-like SH3-like" evidence="12">
    <location>
        <begin position="241"/>
        <end position="302"/>
    </location>
</feature>
<feature type="non-terminal residue" evidence="13">
    <location>
        <position position="1"/>
    </location>
</feature>
<evidence type="ECO:0000259" key="11">
    <source>
        <dbReference type="Pfam" id="PF17921"/>
    </source>
</evidence>
<dbReference type="Pfam" id="PF24626">
    <property type="entry name" value="SH3_Tf2-1"/>
    <property type="match status" value="1"/>
</dbReference>
<dbReference type="GO" id="GO:0003677">
    <property type="term" value="F:DNA binding"/>
    <property type="evidence" value="ECO:0007669"/>
    <property type="project" value="UniProtKB-KW"/>
</dbReference>
<evidence type="ECO:0000256" key="9">
    <source>
        <dbReference type="ARBA" id="ARBA00023125"/>
    </source>
</evidence>
<keyword evidence="8" id="KW-0808">Transferase</keyword>
<gene>
    <name evidence="13" type="ORF">O181_021941</name>
</gene>
<evidence type="ECO:0000256" key="5">
    <source>
        <dbReference type="ARBA" id="ARBA00022842"/>
    </source>
</evidence>
<dbReference type="GO" id="GO:0003887">
    <property type="term" value="F:DNA-directed DNA polymerase activity"/>
    <property type="evidence" value="ECO:0007669"/>
    <property type="project" value="UniProtKB-KW"/>
</dbReference>
<evidence type="ECO:0000256" key="3">
    <source>
        <dbReference type="ARBA" id="ARBA00022750"/>
    </source>
</evidence>
<name>A0A9Q3CGF7_9BASI</name>
<keyword evidence="6" id="KW-0229">DNA integration</keyword>
<organism evidence="13 14">
    <name type="scientific">Austropuccinia psidii MF-1</name>
    <dbReference type="NCBI Taxonomy" id="1389203"/>
    <lineage>
        <taxon>Eukaryota</taxon>
        <taxon>Fungi</taxon>
        <taxon>Dikarya</taxon>
        <taxon>Basidiomycota</taxon>
        <taxon>Pucciniomycotina</taxon>
        <taxon>Pucciniomycetes</taxon>
        <taxon>Pucciniales</taxon>
        <taxon>Sphaerophragmiaceae</taxon>
        <taxon>Austropuccinia</taxon>
    </lineage>
</organism>
<dbReference type="GO" id="GO:0004190">
    <property type="term" value="F:aspartic-type endopeptidase activity"/>
    <property type="evidence" value="ECO:0007669"/>
    <property type="project" value="UniProtKB-KW"/>
</dbReference>
<dbReference type="InterPro" id="IPR041588">
    <property type="entry name" value="Integrase_H2C2"/>
</dbReference>
<dbReference type="InterPro" id="IPR050951">
    <property type="entry name" value="Retrovirus_Pol_polyprotein"/>
</dbReference>
<dbReference type="GO" id="GO:0006310">
    <property type="term" value="P:DNA recombination"/>
    <property type="evidence" value="ECO:0007669"/>
    <property type="project" value="UniProtKB-KW"/>
</dbReference>
<dbReference type="Pfam" id="PF17921">
    <property type="entry name" value="Integrase_H2C2"/>
    <property type="match status" value="1"/>
</dbReference>
<dbReference type="PANTHER" id="PTHR37984">
    <property type="entry name" value="PROTEIN CBG26694"/>
    <property type="match status" value="1"/>
</dbReference>
<dbReference type="GO" id="GO:0046872">
    <property type="term" value="F:metal ion binding"/>
    <property type="evidence" value="ECO:0007669"/>
    <property type="project" value="UniProtKB-KW"/>
</dbReference>
<keyword evidence="1" id="KW-0645">Protease</keyword>
<evidence type="ECO:0000256" key="7">
    <source>
        <dbReference type="ARBA" id="ARBA00022918"/>
    </source>
</evidence>
<dbReference type="Proteomes" id="UP000765509">
    <property type="component" value="Unassembled WGS sequence"/>
</dbReference>
<keyword evidence="10" id="KW-0233">DNA recombination</keyword>
<dbReference type="EMBL" id="AVOT02006698">
    <property type="protein sequence ID" value="MBW0482226.1"/>
    <property type="molecule type" value="Genomic_DNA"/>
</dbReference>
<keyword evidence="9" id="KW-0238">DNA-binding</keyword>
<comment type="caution">
    <text evidence="13">The sequence shown here is derived from an EMBL/GenBank/DDBJ whole genome shotgun (WGS) entry which is preliminary data.</text>
</comment>
<evidence type="ECO:0000259" key="12">
    <source>
        <dbReference type="Pfam" id="PF24626"/>
    </source>
</evidence>
<dbReference type="InterPro" id="IPR012337">
    <property type="entry name" value="RNaseH-like_sf"/>
</dbReference>
<feature type="domain" description="Integrase zinc-binding" evidence="11">
    <location>
        <begin position="46"/>
        <end position="102"/>
    </location>
</feature>
<dbReference type="Gene3D" id="1.10.340.70">
    <property type="match status" value="1"/>
</dbReference>
<accession>A0A9Q3CGF7</accession>
<keyword evidence="3" id="KW-0064">Aspartyl protease</keyword>
<keyword evidence="8" id="KW-0548">Nucleotidyltransferase</keyword>
<dbReference type="GO" id="GO:0006508">
    <property type="term" value="P:proteolysis"/>
    <property type="evidence" value="ECO:0007669"/>
    <property type="project" value="UniProtKB-KW"/>
</dbReference>
<evidence type="ECO:0000256" key="1">
    <source>
        <dbReference type="ARBA" id="ARBA00022670"/>
    </source>
</evidence>
<evidence type="ECO:0000313" key="13">
    <source>
        <dbReference type="EMBL" id="MBW0482226.1"/>
    </source>
</evidence>
<evidence type="ECO:0000256" key="6">
    <source>
        <dbReference type="ARBA" id="ARBA00022908"/>
    </source>
</evidence>
<dbReference type="OrthoDB" id="2505288at2759"/>
<keyword evidence="8" id="KW-0239">DNA-directed DNA polymerase</keyword>
<evidence type="ECO:0000313" key="14">
    <source>
        <dbReference type="Proteomes" id="UP000765509"/>
    </source>
</evidence>
<dbReference type="AlphaFoldDB" id="A0A9Q3CGF7"/>
<dbReference type="GO" id="GO:0015074">
    <property type="term" value="P:DNA integration"/>
    <property type="evidence" value="ECO:0007669"/>
    <property type="project" value="UniProtKB-KW"/>
</dbReference>
<dbReference type="PANTHER" id="PTHR37984:SF15">
    <property type="entry name" value="INTEGRASE CATALYTIC DOMAIN-CONTAINING PROTEIN"/>
    <property type="match status" value="1"/>
</dbReference>
<dbReference type="InterPro" id="IPR056924">
    <property type="entry name" value="SH3_Tf2-1"/>
</dbReference>
<keyword evidence="5" id="KW-0460">Magnesium</keyword>
<sequence>KALWKYSQCRSIIQELGKGNSVQDYSLDSSSQLLLFKDWVVVANDPTIQLSILQKRHDSPLTGQTGKEKTLKLFKRDFPRSGMTQFIKDYVSSSQQCSRNKNIHDKKFGLLKPLPIPNGAWICLSMDFITKLPLSNSFDSILVIVNRFSKMKLKISRDLSTAYHPETDGQKERENQILEQYLWIDPQFDSAHITQDTPAGKLSPKIQLVQQDVKRELEFSIKRFKRYEDKSRASPPVFNLGEMVWLSSKNIKSTRPTKKMSERWLGPFPILKKISNHPYHLKLPSQWKFIHPVFHTSLLEPVKTSTIQNWHHKPPPPIIIEEGDKCQMSKEDQINVISYANLFTSLKFSFQNSIPLEPLCPIHLNSLKRLVPYLGAQELTIQGRWVLSQPQRIIPQWVLWQFSLNPVYGKLAI</sequence>
<evidence type="ECO:0000256" key="4">
    <source>
        <dbReference type="ARBA" id="ARBA00022801"/>
    </source>
</evidence>
<evidence type="ECO:0008006" key="15">
    <source>
        <dbReference type="Google" id="ProtNLM"/>
    </source>
</evidence>
<evidence type="ECO:0000256" key="8">
    <source>
        <dbReference type="ARBA" id="ARBA00022932"/>
    </source>
</evidence>
<proteinExistence type="predicted"/>
<protein>
    <recommendedName>
        <fullName evidence="15">Reverse transcriptase</fullName>
    </recommendedName>
</protein>
<keyword evidence="14" id="KW-1185">Reference proteome</keyword>
<evidence type="ECO:0000256" key="10">
    <source>
        <dbReference type="ARBA" id="ARBA00023172"/>
    </source>
</evidence>
<dbReference type="SUPFAM" id="SSF53098">
    <property type="entry name" value="Ribonuclease H-like"/>
    <property type="match status" value="1"/>
</dbReference>
<keyword evidence="2" id="KW-0479">Metal-binding</keyword>